<sequence length="302" mass="34214">MWLELQIFGFRAMWSPYYFLFLLLVAGIYFYLTGPGRHRFTKEGRPSGKQQAMFYTGLLVLYLIKGSPIDLLAHIVFTAHMTQMALYYLLFPILIIKGIPKWMWKKLFNLPVVRPVLLLLTKPLIAILLFNGLFSLYHLPSVFDYAKTGEFVHAGITIVILITAFLMWMSVFPPLEELDRLSEIMKIGYIFANGVLITPACALIIFAEAPMYATFTEGGPWVQALSLCVPQDVLNGMAGLRMSGPELFSPLSLLDDQQTAGIIMKVAQEIIFGTIIAKIFFTWFNKERDIIDPLPANVQQDS</sequence>
<feature type="transmembrane region" description="Helical" evidence="6">
    <location>
        <begin position="262"/>
        <end position="281"/>
    </location>
</feature>
<evidence type="ECO:0000313" key="8">
    <source>
        <dbReference type="Proteomes" id="UP000198584"/>
    </source>
</evidence>
<evidence type="ECO:0000256" key="5">
    <source>
        <dbReference type="ARBA" id="ARBA00023136"/>
    </source>
</evidence>
<feature type="transmembrane region" description="Helical" evidence="6">
    <location>
        <begin position="85"/>
        <end position="104"/>
    </location>
</feature>
<dbReference type="STRING" id="571932.SAMN05421743_11793"/>
<name>A0A1H4GQV2_9BACI</name>
<reference evidence="7 8" key="1">
    <citation type="submission" date="2016-10" db="EMBL/GenBank/DDBJ databases">
        <authorList>
            <person name="de Groot N.N."/>
        </authorList>
    </citation>
    <scope>NUCLEOTIDE SEQUENCE [LARGE SCALE GENOMIC DNA]</scope>
    <source>
        <strain evidence="7 8">CCM7597</strain>
    </source>
</reference>
<dbReference type="NCBIfam" id="TIGR02737">
    <property type="entry name" value="caa3_CtaG"/>
    <property type="match status" value="1"/>
</dbReference>
<keyword evidence="4 6" id="KW-1133">Transmembrane helix</keyword>
<dbReference type="InterPro" id="IPR019108">
    <property type="entry name" value="Caa3_assmbl_CtaG-rel"/>
</dbReference>
<keyword evidence="8" id="KW-1185">Reference proteome</keyword>
<evidence type="ECO:0000256" key="3">
    <source>
        <dbReference type="ARBA" id="ARBA00022692"/>
    </source>
</evidence>
<evidence type="ECO:0000256" key="6">
    <source>
        <dbReference type="SAM" id="Phobius"/>
    </source>
</evidence>
<evidence type="ECO:0000256" key="4">
    <source>
        <dbReference type="ARBA" id="ARBA00022989"/>
    </source>
</evidence>
<dbReference type="InterPro" id="IPR014108">
    <property type="entry name" value="Caa3-assmbl_CtaG"/>
</dbReference>
<comment type="subcellular location">
    <subcellularLocation>
        <location evidence="1">Cell membrane</location>
        <topology evidence="1">Multi-pass membrane protein</topology>
    </subcellularLocation>
</comment>
<dbReference type="AlphaFoldDB" id="A0A1H4GQV2"/>
<feature type="transmembrane region" description="Helical" evidence="6">
    <location>
        <begin position="12"/>
        <end position="32"/>
    </location>
</feature>
<protein>
    <submittedName>
        <fullName evidence="7">Putative membrane protein</fullName>
    </submittedName>
</protein>
<keyword evidence="3 6" id="KW-0812">Transmembrane</keyword>
<dbReference type="GO" id="GO:0005886">
    <property type="term" value="C:plasma membrane"/>
    <property type="evidence" value="ECO:0007669"/>
    <property type="project" value="UniProtKB-SubCell"/>
</dbReference>
<dbReference type="Proteomes" id="UP000198584">
    <property type="component" value="Unassembled WGS sequence"/>
</dbReference>
<evidence type="ECO:0000256" key="1">
    <source>
        <dbReference type="ARBA" id="ARBA00004651"/>
    </source>
</evidence>
<gene>
    <name evidence="7" type="ORF">SAMN05421743_11793</name>
</gene>
<organism evidence="7 8">
    <name type="scientific">Thalassobacillus cyri</name>
    <dbReference type="NCBI Taxonomy" id="571932"/>
    <lineage>
        <taxon>Bacteria</taxon>
        <taxon>Bacillati</taxon>
        <taxon>Bacillota</taxon>
        <taxon>Bacilli</taxon>
        <taxon>Bacillales</taxon>
        <taxon>Bacillaceae</taxon>
        <taxon>Thalassobacillus</taxon>
    </lineage>
</organism>
<dbReference type="OrthoDB" id="128422at2"/>
<proteinExistence type="predicted"/>
<keyword evidence="2" id="KW-1003">Cell membrane</keyword>
<accession>A0A1H4GQV2</accession>
<evidence type="ECO:0000313" key="7">
    <source>
        <dbReference type="EMBL" id="SEB11711.1"/>
    </source>
</evidence>
<dbReference type="Pfam" id="PF09678">
    <property type="entry name" value="Caa3_CtaG"/>
    <property type="match status" value="1"/>
</dbReference>
<feature type="transmembrane region" description="Helical" evidence="6">
    <location>
        <begin position="151"/>
        <end position="175"/>
    </location>
</feature>
<feature type="transmembrane region" description="Helical" evidence="6">
    <location>
        <begin position="116"/>
        <end position="139"/>
    </location>
</feature>
<evidence type="ECO:0000256" key="2">
    <source>
        <dbReference type="ARBA" id="ARBA00022475"/>
    </source>
</evidence>
<feature type="transmembrane region" description="Helical" evidence="6">
    <location>
        <begin position="187"/>
        <end position="207"/>
    </location>
</feature>
<feature type="transmembrane region" description="Helical" evidence="6">
    <location>
        <begin position="53"/>
        <end position="79"/>
    </location>
</feature>
<dbReference type="RefSeq" id="WP_093046214.1">
    <property type="nucleotide sequence ID" value="NZ_FNQR01000017.1"/>
</dbReference>
<dbReference type="EMBL" id="FNQR01000017">
    <property type="protein sequence ID" value="SEB11711.1"/>
    <property type="molecule type" value="Genomic_DNA"/>
</dbReference>
<keyword evidence="5 6" id="KW-0472">Membrane</keyword>